<dbReference type="InterPro" id="IPR029063">
    <property type="entry name" value="SAM-dependent_MTases_sf"/>
</dbReference>
<dbReference type="PRINTS" id="PR00505">
    <property type="entry name" value="D12N6MTFRASE"/>
</dbReference>
<keyword evidence="10" id="KW-1185">Reference proteome</keyword>
<comment type="similarity">
    <text evidence="1 8">Belongs to the N(4)/N(6)-methyltransferase family.</text>
</comment>
<dbReference type="GO" id="GO:0043565">
    <property type="term" value="F:sequence-specific DNA binding"/>
    <property type="evidence" value="ECO:0007669"/>
    <property type="project" value="TreeGrafter"/>
</dbReference>
<evidence type="ECO:0000313" key="9">
    <source>
        <dbReference type="EMBL" id="OKO99486.1"/>
    </source>
</evidence>
<evidence type="ECO:0000256" key="1">
    <source>
        <dbReference type="ARBA" id="ARBA00006594"/>
    </source>
</evidence>
<gene>
    <name evidence="9" type="ORF">Xentx_03599</name>
</gene>
<organism evidence="9 10">
    <name type="scientific">Xenorhabdus thuongxuanensis</name>
    <dbReference type="NCBI Taxonomy" id="1873484"/>
    <lineage>
        <taxon>Bacteria</taxon>
        <taxon>Pseudomonadati</taxon>
        <taxon>Pseudomonadota</taxon>
        <taxon>Gammaproteobacteria</taxon>
        <taxon>Enterobacterales</taxon>
        <taxon>Morganellaceae</taxon>
        <taxon>Xenorhabdus</taxon>
    </lineage>
</organism>
<dbReference type="InterPro" id="IPR023095">
    <property type="entry name" value="Ade_MeTrfase_dom_2"/>
</dbReference>
<keyword evidence="4 8" id="KW-0808">Transferase</keyword>
<comment type="caution">
    <text evidence="9">The sequence shown here is derived from an EMBL/GenBank/DDBJ whole genome shotgun (WGS) entry which is preliminary data.</text>
</comment>
<dbReference type="GO" id="GO:0006298">
    <property type="term" value="P:mismatch repair"/>
    <property type="evidence" value="ECO:0007669"/>
    <property type="project" value="TreeGrafter"/>
</dbReference>
<dbReference type="Gene3D" id="3.40.50.150">
    <property type="entry name" value="Vaccinia Virus protein VP39"/>
    <property type="match status" value="1"/>
</dbReference>
<evidence type="ECO:0000256" key="4">
    <source>
        <dbReference type="ARBA" id="ARBA00022679"/>
    </source>
</evidence>
<feature type="binding site" evidence="7">
    <location>
        <position position="186"/>
    </location>
    <ligand>
        <name>S-adenosyl-L-methionine</name>
        <dbReference type="ChEBI" id="CHEBI:59789"/>
    </ligand>
</feature>
<feature type="binding site" evidence="7">
    <location>
        <position position="9"/>
    </location>
    <ligand>
        <name>S-adenosyl-L-methionine</name>
        <dbReference type="ChEBI" id="CHEBI:59789"/>
    </ligand>
</feature>
<dbReference type="Gene3D" id="1.10.1020.10">
    <property type="entry name" value="Adenine-specific Methyltransferase, Domain 2"/>
    <property type="match status" value="1"/>
</dbReference>
<comment type="catalytic activity">
    <reaction evidence="6 8">
        <text>a 2'-deoxyadenosine in DNA + S-adenosyl-L-methionine = an N(6)-methyl-2'-deoxyadenosine in DNA + S-adenosyl-L-homocysteine + H(+)</text>
        <dbReference type="Rhea" id="RHEA:15197"/>
        <dbReference type="Rhea" id="RHEA-COMP:12418"/>
        <dbReference type="Rhea" id="RHEA-COMP:12419"/>
        <dbReference type="ChEBI" id="CHEBI:15378"/>
        <dbReference type="ChEBI" id="CHEBI:57856"/>
        <dbReference type="ChEBI" id="CHEBI:59789"/>
        <dbReference type="ChEBI" id="CHEBI:90615"/>
        <dbReference type="ChEBI" id="CHEBI:90616"/>
        <dbReference type="EC" id="2.1.1.72"/>
    </reaction>
</comment>
<reference evidence="9 10" key="1">
    <citation type="submission" date="2016-09" db="EMBL/GenBank/DDBJ databases">
        <title>Xenorhabdus thuongxuanensis sp. nov. and Xenorhabdus eapokensis sp. nov., isolated from Steinernema species.</title>
        <authorList>
            <person name="Kaempfer P."/>
            <person name="Tobias N.J."/>
            <person name="Phan Ke L."/>
            <person name="Bode H.B."/>
            <person name="Glaeser S.P."/>
        </authorList>
    </citation>
    <scope>NUCLEOTIDE SEQUENCE [LARGE SCALE GENOMIC DNA]</scope>
    <source>
        <strain evidence="9 10">30TX1</strain>
    </source>
</reference>
<evidence type="ECO:0000256" key="8">
    <source>
        <dbReference type="RuleBase" id="RU361257"/>
    </source>
</evidence>
<evidence type="ECO:0000256" key="5">
    <source>
        <dbReference type="ARBA" id="ARBA00022691"/>
    </source>
</evidence>
<protein>
    <recommendedName>
        <fullName evidence="2 8">Site-specific DNA-methyltransferase (adenine-specific)</fullName>
        <ecNumber evidence="2 8">2.1.1.72</ecNumber>
    </recommendedName>
</protein>
<keyword evidence="5 8" id="KW-0949">S-adenosyl-L-methionine</keyword>
<keyword evidence="3 8" id="KW-0489">Methyltransferase</keyword>
<evidence type="ECO:0000256" key="2">
    <source>
        <dbReference type="ARBA" id="ARBA00011900"/>
    </source>
</evidence>
<dbReference type="RefSeq" id="WP_074021861.1">
    <property type="nucleotide sequence ID" value="NZ_CAWMWP010000101.1"/>
</dbReference>
<evidence type="ECO:0000256" key="6">
    <source>
        <dbReference type="ARBA" id="ARBA00047942"/>
    </source>
</evidence>
<dbReference type="OrthoDB" id="9805629at2"/>
<evidence type="ECO:0000313" key="10">
    <source>
        <dbReference type="Proteomes" id="UP000186277"/>
    </source>
</evidence>
<dbReference type="Pfam" id="PF02086">
    <property type="entry name" value="MethyltransfD12"/>
    <property type="match status" value="1"/>
</dbReference>
<sequence>MANKTILKWAGSKNRIMDKLLPHLPAGRRLVEPFAGSCAVMMNTDYPAYLISDANADLINLYQSIKSDCDQFIKEAANWFEFVLNKNEFYKLRDVFNFSGEFSGNFANKLSRSSLFLTLNRHCFNGLCRYNSKGEFNVPFGHYKKPYFPVAEIWAFAEKAEKADLLPLEWQDTLSLVDYGDVVYCDPPYLTNEGAFTQYHHSNFSHTAHEELAENLRALHDEIGVPVTVSNSVAAKELYSDLSFTIHEIDAPRTIAANGNRQPAKEIIAVLEGYHD</sequence>
<dbReference type="PROSITE" id="PS00092">
    <property type="entry name" value="N6_MTASE"/>
    <property type="match status" value="1"/>
</dbReference>
<evidence type="ECO:0000256" key="7">
    <source>
        <dbReference type="PIRSR" id="PIRSR000398-1"/>
    </source>
</evidence>
<dbReference type="SUPFAM" id="SSF53335">
    <property type="entry name" value="S-adenosyl-L-methionine-dependent methyltransferases"/>
    <property type="match status" value="1"/>
</dbReference>
<feature type="binding site" evidence="7">
    <location>
        <position position="53"/>
    </location>
    <ligand>
        <name>S-adenosyl-L-methionine</name>
        <dbReference type="ChEBI" id="CHEBI:59789"/>
    </ligand>
</feature>
<dbReference type="PANTHER" id="PTHR30481:SF3">
    <property type="entry name" value="DNA ADENINE METHYLASE"/>
    <property type="match status" value="1"/>
</dbReference>
<accession>A0A1Q5TGW7</accession>
<dbReference type="GO" id="GO:1904047">
    <property type="term" value="F:S-adenosyl-L-methionine binding"/>
    <property type="evidence" value="ECO:0007669"/>
    <property type="project" value="TreeGrafter"/>
</dbReference>
<dbReference type="NCBIfam" id="TIGR00571">
    <property type="entry name" value="dam"/>
    <property type="match status" value="1"/>
</dbReference>
<dbReference type="EMBL" id="MKGR01000072">
    <property type="protein sequence ID" value="OKO99486.1"/>
    <property type="molecule type" value="Genomic_DNA"/>
</dbReference>
<dbReference type="GO" id="GO:0009307">
    <property type="term" value="P:DNA restriction-modification system"/>
    <property type="evidence" value="ECO:0007669"/>
    <property type="project" value="InterPro"/>
</dbReference>
<dbReference type="InterPro" id="IPR002052">
    <property type="entry name" value="DNA_methylase_N6_adenine_CS"/>
</dbReference>
<dbReference type="PIRSF" id="PIRSF000398">
    <property type="entry name" value="M_m6A_EcoRV"/>
    <property type="match status" value="1"/>
</dbReference>
<feature type="binding site" evidence="7">
    <location>
        <position position="13"/>
    </location>
    <ligand>
        <name>S-adenosyl-L-methionine</name>
        <dbReference type="ChEBI" id="CHEBI:59789"/>
    </ligand>
</feature>
<dbReference type="GO" id="GO:0032259">
    <property type="term" value="P:methylation"/>
    <property type="evidence" value="ECO:0007669"/>
    <property type="project" value="UniProtKB-KW"/>
</dbReference>
<proteinExistence type="inferred from homology"/>
<dbReference type="GO" id="GO:0009007">
    <property type="term" value="F:site-specific DNA-methyltransferase (adenine-specific) activity"/>
    <property type="evidence" value="ECO:0007669"/>
    <property type="project" value="UniProtKB-UniRule"/>
</dbReference>
<evidence type="ECO:0000256" key="3">
    <source>
        <dbReference type="ARBA" id="ARBA00022603"/>
    </source>
</evidence>
<dbReference type="InterPro" id="IPR012263">
    <property type="entry name" value="M_m6A_EcoRV"/>
</dbReference>
<name>A0A1Q5TGW7_9GAMM</name>
<dbReference type="Proteomes" id="UP000186277">
    <property type="component" value="Unassembled WGS sequence"/>
</dbReference>
<dbReference type="InterPro" id="IPR012327">
    <property type="entry name" value="MeTrfase_D12"/>
</dbReference>
<dbReference type="PANTHER" id="PTHR30481">
    <property type="entry name" value="DNA ADENINE METHYLASE"/>
    <property type="match status" value="1"/>
</dbReference>
<dbReference type="AlphaFoldDB" id="A0A1Q5TGW7"/>
<dbReference type="EC" id="2.1.1.72" evidence="2 8"/>